<comment type="caution">
    <text evidence="1">The sequence shown here is derived from an EMBL/GenBank/DDBJ whole genome shotgun (WGS) entry which is preliminary data.</text>
</comment>
<dbReference type="Proteomes" id="UP000298327">
    <property type="component" value="Unassembled WGS sequence"/>
</dbReference>
<name>A0A4Y9Y7Y1_9AGAM</name>
<dbReference type="EMBL" id="SEOQ01000699">
    <property type="protein sequence ID" value="TFY58170.1"/>
    <property type="molecule type" value="Genomic_DNA"/>
</dbReference>
<gene>
    <name evidence="1" type="ORF">EVG20_g8255</name>
</gene>
<accession>A0A4Y9Y7Y1</accession>
<evidence type="ECO:0000313" key="1">
    <source>
        <dbReference type="EMBL" id="TFY58170.1"/>
    </source>
</evidence>
<organism evidence="1 2">
    <name type="scientific">Dentipellis fragilis</name>
    <dbReference type="NCBI Taxonomy" id="205917"/>
    <lineage>
        <taxon>Eukaryota</taxon>
        <taxon>Fungi</taxon>
        <taxon>Dikarya</taxon>
        <taxon>Basidiomycota</taxon>
        <taxon>Agaricomycotina</taxon>
        <taxon>Agaricomycetes</taxon>
        <taxon>Russulales</taxon>
        <taxon>Hericiaceae</taxon>
        <taxon>Dentipellis</taxon>
    </lineage>
</organism>
<sequence>MQHIRIDYGHRMNVLECLTQDLDNPMAPHLETITITNQICKEDLDEERKFIQALIDSFQKRERSPLLKKFYLQGYQPGFAREVEDMIDRLDAARFMEIMVGGNP</sequence>
<evidence type="ECO:0000313" key="2">
    <source>
        <dbReference type="Proteomes" id="UP000298327"/>
    </source>
</evidence>
<protein>
    <submittedName>
        <fullName evidence="1">Uncharacterized protein</fullName>
    </submittedName>
</protein>
<dbReference type="AlphaFoldDB" id="A0A4Y9Y7Y1"/>
<reference evidence="1 2" key="1">
    <citation type="submission" date="2019-02" db="EMBL/GenBank/DDBJ databases">
        <title>Genome sequencing of the rare red list fungi Dentipellis fragilis.</title>
        <authorList>
            <person name="Buettner E."/>
            <person name="Kellner H."/>
        </authorList>
    </citation>
    <scope>NUCLEOTIDE SEQUENCE [LARGE SCALE GENOMIC DNA]</scope>
    <source>
        <strain evidence="1 2">DSM 105465</strain>
    </source>
</reference>
<keyword evidence="2" id="KW-1185">Reference proteome</keyword>
<proteinExistence type="predicted"/>